<dbReference type="PATRIC" id="fig|1330330.3.peg.1060"/>
<organism evidence="2 3">
    <name type="scientific">Kosmotoga pacifica</name>
    <dbReference type="NCBI Taxonomy" id="1330330"/>
    <lineage>
        <taxon>Bacteria</taxon>
        <taxon>Thermotogati</taxon>
        <taxon>Thermotogota</taxon>
        <taxon>Thermotogae</taxon>
        <taxon>Kosmotogales</taxon>
        <taxon>Kosmotogaceae</taxon>
        <taxon>Kosmotoga</taxon>
    </lineage>
</organism>
<dbReference type="KEGG" id="kpf:IX53_05285"/>
<dbReference type="EMBL" id="CP011232">
    <property type="protein sequence ID" value="AKI97328.1"/>
    <property type="molecule type" value="Genomic_DNA"/>
</dbReference>
<accession>A0A0G2ZER6</accession>
<dbReference type="STRING" id="1330330.IX53_05285"/>
<keyword evidence="3" id="KW-1185">Reference proteome</keyword>
<evidence type="ECO:0000313" key="3">
    <source>
        <dbReference type="Proteomes" id="UP000035159"/>
    </source>
</evidence>
<evidence type="ECO:0000313" key="2">
    <source>
        <dbReference type="EMBL" id="AKI97328.1"/>
    </source>
</evidence>
<feature type="domain" description="SHOCT" evidence="1">
    <location>
        <begin position="38"/>
        <end position="60"/>
    </location>
</feature>
<name>A0A0G2ZER6_9BACT</name>
<evidence type="ECO:0000259" key="1">
    <source>
        <dbReference type="Pfam" id="PF09851"/>
    </source>
</evidence>
<dbReference type="Pfam" id="PF09851">
    <property type="entry name" value="SHOCT"/>
    <property type="match status" value="1"/>
</dbReference>
<dbReference type="AlphaFoldDB" id="A0A0G2ZER6"/>
<sequence length="67" mass="8233">MMFFGWFIFLILIVFLFKPDYIRSFFGDRGTEERRSRAEEILKERYARGEIDEEEYMRRLNNLKGGE</sequence>
<reference evidence="2 3" key="1">
    <citation type="submission" date="2015-04" db="EMBL/GenBank/DDBJ databases">
        <title>Complete Genome Sequence of Kosmotoga pacifica SLHLJ1.</title>
        <authorList>
            <person name="Jiang L.J."/>
            <person name="Shao Z.Z."/>
            <person name="Jebbar M."/>
        </authorList>
    </citation>
    <scope>NUCLEOTIDE SEQUENCE [LARGE SCALE GENOMIC DNA]</scope>
    <source>
        <strain evidence="2 3">SLHLJ1</strain>
    </source>
</reference>
<protein>
    <recommendedName>
        <fullName evidence="1">SHOCT domain-containing protein</fullName>
    </recommendedName>
</protein>
<dbReference type="RefSeq" id="WP_047754462.1">
    <property type="nucleotide sequence ID" value="NZ_CAJUHA010000008.1"/>
</dbReference>
<dbReference type="Proteomes" id="UP000035159">
    <property type="component" value="Chromosome"/>
</dbReference>
<dbReference type="OrthoDB" id="49251at2"/>
<gene>
    <name evidence="2" type="ORF">IX53_05285</name>
</gene>
<dbReference type="InterPro" id="IPR018649">
    <property type="entry name" value="SHOCT"/>
</dbReference>
<proteinExistence type="predicted"/>